<evidence type="ECO:0000313" key="1">
    <source>
        <dbReference type="EMBL" id="KKN92320.1"/>
    </source>
</evidence>
<organism evidence="1">
    <name type="scientific">marine sediment metagenome</name>
    <dbReference type="NCBI Taxonomy" id="412755"/>
    <lineage>
        <taxon>unclassified sequences</taxon>
        <taxon>metagenomes</taxon>
        <taxon>ecological metagenomes</taxon>
    </lineage>
</organism>
<dbReference type="EMBL" id="LAZR01000095">
    <property type="protein sequence ID" value="KKN92320.1"/>
    <property type="molecule type" value="Genomic_DNA"/>
</dbReference>
<dbReference type="AlphaFoldDB" id="A0A0F9UGI9"/>
<comment type="caution">
    <text evidence="1">The sequence shown here is derived from an EMBL/GenBank/DDBJ whole genome shotgun (WGS) entry which is preliminary data.</text>
</comment>
<protein>
    <submittedName>
        <fullName evidence="1">Uncharacterized protein</fullName>
    </submittedName>
</protein>
<sequence length="115" mass="13503">MIKPFVNYMAARDAQADAEVLLNDGDWTIEKLRQPEEGQSFRSSRSKYYSLLKHVCYPNGYEGQEPYPHKRGNYVYQVVVYPDDSSHCWRCTKEIPEGMIAVWKFQNWEVLQYGG</sequence>
<proteinExistence type="predicted"/>
<reference evidence="1" key="1">
    <citation type="journal article" date="2015" name="Nature">
        <title>Complex archaea that bridge the gap between prokaryotes and eukaryotes.</title>
        <authorList>
            <person name="Spang A."/>
            <person name="Saw J.H."/>
            <person name="Jorgensen S.L."/>
            <person name="Zaremba-Niedzwiedzka K."/>
            <person name="Martijn J."/>
            <person name="Lind A.E."/>
            <person name="van Eijk R."/>
            <person name="Schleper C."/>
            <person name="Guy L."/>
            <person name="Ettema T.J."/>
        </authorList>
    </citation>
    <scope>NUCLEOTIDE SEQUENCE</scope>
</reference>
<gene>
    <name evidence="1" type="ORF">LCGC14_0208110</name>
</gene>
<name>A0A0F9UGI9_9ZZZZ</name>
<accession>A0A0F9UGI9</accession>